<accession>A0ABU6Q3M2</accession>
<keyword evidence="2" id="KW-0472">Membrane</keyword>
<sequence>MASPPLVHRRDESPCPLYQFRRQRSKRFEDDDNQRRLHDRTLKVVVRLLFYLYLYLFDLSLFPSQQSIALSLFFFRDGDGNGNNNHQAGAKRDGKEAEVNDEEDEEI</sequence>
<evidence type="ECO:0000313" key="3">
    <source>
        <dbReference type="EMBL" id="MED6106061.1"/>
    </source>
</evidence>
<gene>
    <name evidence="3" type="ORF">PIB30_001454</name>
</gene>
<dbReference type="EMBL" id="JASCZI010000003">
    <property type="protein sequence ID" value="MED6106061.1"/>
    <property type="molecule type" value="Genomic_DNA"/>
</dbReference>
<dbReference type="Proteomes" id="UP001341840">
    <property type="component" value="Unassembled WGS sequence"/>
</dbReference>
<comment type="caution">
    <text evidence="3">The sequence shown here is derived from an EMBL/GenBank/DDBJ whole genome shotgun (WGS) entry which is preliminary data.</text>
</comment>
<reference evidence="3 4" key="1">
    <citation type="journal article" date="2023" name="Plants (Basel)">
        <title>Bridging the Gap: Combining Genomics and Transcriptomics Approaches to Understand Stylosanthes scabra, an Orphan Legume from the Brazilian Caatinga.</title>
        <authorList>
            <person name="Ferreira-Neto J.R.C."/>
            <person name="da Silva M.D."/>
            <person name="Binneck E."/>
            <person name="de Melo N.F."/>
            <person name="da Silva R.H."/>
            <person name="de Melo A.L.T.M."/>
            <person name="Pandolfi V."/>
            <person name="Bustamante F.O."/>
            <person name="Brasileiro-Vidal A.C."/>
            <person name="Benko-Iseppon A.M."/>
        </authorList>
    </citation>
    <scope>NUCLEOTIDE SEQUENCE [LARGE SCALE GENOMIC DNA]</scope>
    <source>
        <tissue evidence="3">Leaves</tissue>
    </source>
</reference>
<evidence type="ECO:0000256" key="1">
    <source>
        <dbReference type="SAM" id="MobiDB-lite"/>
    </source>
</evidence>
<evidence type="ECO:0000256" key="2">
    <source>
        <dbReference type="SAM" id="Phobius"/>
    </source>
</evidence>
<proteinExistence type="predicted"/>
<keyword evidence="2" id="KW-1133">Transmembrane helix</keyword>
<evidence type="ECO:0000313" key="4">
    <source>
        <dbReference type="Proteomes" id="UP001341840"/>
    </source>
</evidence>
<keyword evidence="4" id="KW-1185">Reference proteome</keyword>
<keyword evidence="2" id="KW-0812">Transmembrane</keyword>
<feature type="transmembrane region" description="Helical" evidence="2">
    <location>
        <begin position="44"/>
        <end position="62"/>
    </location>
</feature>
<protein>
    <submittedName>
        <fullName evidence="3">Uncharacterized protein</fullName>
    </submittedName>
</protein>
<organism evidence="3 4">
    <name type="scientific">Stylosanthes scabra</name>
    <dbReference type="NCBI Taxonomy" id="79078"/>
    <lineage>
        <taxon>Eukaryota</taxon>
        <taxon>Viridiplantae</taxon>
        <taxon>Streptophyta</taxon>
        <taxon>Embryophyta</taxon>
        <taxon>Tracheophyta</taxon>
        <taxon>Spermatophyta</taxon>
        <taxon>Magnoliopsida</taxon>
        <taxon>eudicotyledons</taxon>
        <taxon>Gunneridae</taxon>
        <taxon>Pentapetalae</taxon>
        <taxon>rosids</taxon>
        <taxon>fabids</taxon>
        <taxon>Fabales</taxon>
        <taxon>Fabaceae</taxon>
        <taxon>Papilionoideae</taxon>
        <taxon>50 kb inversion clade</taxon>
        <taxon>dalbergioids sensu lato</taxon>
        <taxon>Dalbergieae</taxon>
        <taxon>Pterocarpus clade</taxon>
        <taxon>Stylosanthes</taxon>
    </lineage>
</organism>
<name>A0ABU6Q3M2_9FABA</name>
<feature type="region of interest" description="Disordered" evidence="1">
    <location>
        <begin position="83"/>
        <end position="107"/>
    </location>
</feature>